<dbReference type="GO" id="GO:0005886">
    <property type="term" value="C:plasma membrane"/>
    <property type="evidence" value="ECO:0007669"/>
    <property type="project" value="UniProtKB-SubCell"/>
</dbReference>
<evidence type="ECO:0000313" key="12">
    <source>
        <dbReference type="EMBL" id="NEE01377.1"/>
    </source>
</evidence>
<dbReference type="Pfam" id="PF13732">
    <property type="entry name" value="DrrA1-3_C"/>
    <property type="match status" value="1"/>
</dbReference>
<dbReference type="InterPro" id="IPR017871">
    <property type="entry name" value="ABC_transporter-like_CS"/>
</dbReference>
<dbReference type="Proteomes" id="UP000475214">
    <property type="component" value="Unassembled WGS sequence"/>
</dbReference>
<evidence type="ECO:0000256" key="10">
    <source>
        <dbReference type="SAM" id="MobiDB-lite"/>
    </source>
</evidence>
<dbReference type="InterPro" id="IPR005894">
    <property type="entry name" value="DrrA"/>
</dbReference>
<evidence type="ECO:0000256" key="3">
    <source>
        <dbReference type="ARBA" id="ARBA00022475"/>
    </source>
</evidence>
<feature type="region of interest" description="Disordered" evidence="10">
    <location>
        <begin position="325"/>
        <end position="364"/>
    </location>
</feature>
<dbReference type="FunFam" id="3.40.50.300:FF:000589">
    <property type="entry name" value="ABC transporter, ATP-binding subunit"/>
    <property type="match status" value="1"/>
</dbReference>
<evidence type="ECO:0000256" key="9">
    <source>
        <dbReference type="ARBA" id="ARBA00049985"/>
    </source>
</evidence>
<keyword evidence="6" id="KW-1278">Translocase</keyword>
<evidence type="ECO:0000256" key="6">
    <source>
        <dbReference type="ARBA" id="ARBA00022967"/>
    </source>
</evidence>
<dbReference type="GO" id="GO:1900753">
    <property type="term" value="P:doxorubicin transport"/>
    <property type="evidence" value="ECO:0007669"/>
    <property type="project" value="InterPro"/>
</dbReference>
<evidence type="ECO:0000256" key="4">
    <source>
        <dbReference type="ARBA" id="ARBA00022741"/>
    </source>
</evidence>
<evidence type="ECO:0000256" key="1">
    <source>
        <dbReference type="ARBA" id="ARBA00004413"/>
    </source>
</evidence>
<organism evidence="12 13">
    <name type="scientific">Phytoactinopolyspora halotolerans</name>
    <dbReference type="NCBI Taxonomy" id="1981512"/>
    <lineage>
        <taxon>Bacteria</taxon>
        <taxon>Bacillati</taxon>
        <taxon>Actinomycetota</taxon>
        <taxon>Actinomycetes</taxon>
        <taxon>Jiangellales</taxon>
        <taxon>Jiangellaceae</taxon>
        <taxon>Phytoactinopolyspora</taxon>
    </lineage>
</organism>
<dbReference type="InterPro" id="IPR025302">
    <property type="entry name" value="DrrA1/2-like_C"/>
</dbReference>
<dbReference type="Pfam" id="PF00005">
    <property type="entry name" value="ABC_tran"/>
    <property type="match status" value="1"/>
</dbReference>
<feature type="domain" description="ABC transporter" evidence="11">
    <location>
        <begin position="26"/>
        <end position="256"/>
    </location>
</feature>
<dbReference type="PANTHER" id="PTHR42711">
    <property type="entry name" value="ABC TRANSPORTER ATP-BINDING PROTEIN"/>
    <property type="match status" value="1"/>
</dbReference>
<keyword evidence="13" id="KW-1185">Reference proteome</keyword>
<dbReference type="PROSITE" id="PS50893">
    <property type="entry name" value="ABC_TRANSPORTER_2"/>
    <property type="match status" value="1"/>
</dbReference>
<keyword evidence="5 12" id="KW-0067">ATP-binding</keyword>
<sequence>MQYTVTRTDSPDRRGTTVTNSHDYAIRASGLKKAFKGATVLDGVDLAVPEGTMLALLGPNGAGKTTTVRILSTLLPFDGGEATVGGYDVAREPGGVRHVLGLTGQYASVDEILTGRENLVMIGRLYHLGRARARDRADQLLHQFNLADAADRAVKTYSGGMRRRLDLAASLIAAPPIIFLDEPTTGLDPRSRQQMWDVIRDLLRGGTTILLTTQYLEEADQLADRVAVIDDGRIIADGTAAELKERVGTERVELTFASADDARAALHVVDRTDTAHLHDDATRLSLPVDAPDDVRHVLNALAAASVPVNGIGLSKPSLDDVFFTLTGTHAPHPPTPAEDGTPTGARPGTDTHPQTLSNSGAQAR</sequence>
<dbReference type="Gene3D" id="3.40.50.300">
    <property type="entry name" value="P-loop containing nucleotide triphosphate hydrolases"/>
    <property type="match status" value="1"/>
</dbReference>
<keyword evidence="7" id="KW-0472">Membrane</keyword>
<evidence type="ECO:0000313" key="13">
    <source>
        <dbReference type="Proteomes" id="UP000475214"/>
    </source>
</evidence>
<dbReference type="GO" id="GO:0016887">
    <property type="term" value="F:ATP hydrolysis activity"/>
    <property type="evidence" value="ECO:0007669"/>
    <property type="project" value="InterPro"/>
</dbReference>
<gene>
    <name evidence="12" type="ORF">G1H10_14475</name>
</gene>
<dbReference type="PROSITE" id="PS00211">
    <property type="entry name" value="ABC_TRANSPORTER_1"/>
    <property type="match status" value="1"/>
</dbReference>
<evidence type="ECO:0000256" key="2">
    <source>
        <dbReference type="ARBA" id="ARBA00022448"/>
    </source>
</evidence>
<dbReference type="PANTHER" id="PTHR42711:SF19">
    <property type="entry name" value="DOXORUBICIN RESISTANCE ATP-BINDING PROTEIN DRRA"/>
    <property type="match status" value="1"/>
</dbReference>
<evidence type="ECO:0000259" key="11">
    <source>
        <dbReference type="PROSITE" id="PS50893"/>
    </source>
</evidence>
<dbReference type="SUPFAM" id="SSF52540">
    <property type="entry name" value="P-loop containing nucleoside triphosphate hydrolases"/>
    <property type="match status" value="1"/>
</dbReference>
<dbReference type="GO" id="GO:0005524">
    <property type="term" value="F:ATP binding"/>
    <property type="evidence" value="ECO:0007669"/>
    <property type="project" value="UniProtKB-KW"/>
</dbReference>
<dbReference type="GO" id="GO:0043215">
    <property type="term" value="P:daunorubicin transport"/>
    <property type="evidence" value="ECO:0007669"/>
    <property type="project" value="InterPro"/>
</dbReference>
<dbReference type="EMBL" id="JAAGOA010000009">
    <property type="protein sequence ID" value="NEE01377.1"/>
    <property type="molecule type" value="Genomic_DNA"/>
</dbReference>
<dbReference type="AlphaFoldDB" id="A0A6L9S8I7"/>
<keyword evidence="8" id="KW-0046">Antibiotic resistance</keyword>
<dbReference type="InterPro" id="IPR003439">
    <property type="entry name" value="ABC_transporter-like_ATP-bd"/>
</dbReference>
<dbReference type="InterPro" id="IPR003593">
    <property type="entry name" value="AAA+_ATPase"/>
</dbReference>
<comment type="subcellular location">
    <subcellularLocation>
        <location evidence="1">Cell membrane</location>
        <topology evidence="1">Peripheral membrane protein</topology>
        <orientation evidence="1">Cytoplasmic side</orientation>
    </subcellularLocation>
</comment>
<protein>
    <submittedName>
        <fullName evidence="12">ATP-binding cassette domain-containing protein</fullName>
    </submittedName>
</protein>
<feature type="compositionally biased region" description="Polar residues" evidence="10">
    <location>
        <begin position="351"/>
        <end position="364"/>
    </location>
</feature>
<dbReference type="SMART" id="SM00382">
    <property type="entry name" value="AAA"/>
    <property type="match status" value="1"/>
</dbReference>
<dbReference type="InterPro" id="IPR027417">
    <property type="entry name" value="P-loop_NTPase"/>
</dbReference>
<dbReference type="NCBIfam" id="TIGR01188">
    <property type="entry name" value="drrA"/>
    <property type="match status" value="1"/>
</dbReference>
<comment type="caution">
    <text evidence="12">The sequence shown here is derived from an EMBL/GenBank/DDBJ whole genome shotgun (WGS) entry which is preliminary data.</text>
</comment>
<evidence type="ECO:0000256" key="8">
    <source>
        <dbReference type="ARBA" id="ARBA00023251"/>
    </source>
</evidence>
<evidence type="ECO:0000256" key="5">
    <source>
        <dbReference type="ARBA" id="ARBA00022840"/>
    </source>
</evidence>
<name>A0A6L9S8I7_9ACTN</name>
<keyword evidence="2" id="KW-0813">Transport</keyword>
<dbReference type="InterPro" id="IPR050763">
    <property type="entry name" value="ABC_transporter_ATP-binding"/>
</dbReference>
<reference evidence="12 13" key="1">
    <citation type="submission" date="2020-02" db="EMBL/GenBank/DDBJ databases">
        <authorList>
            <person name="Li X.-J."/>
            <person name="Han X.-M."/>
        </authorList>
    </citation>
    <scope>NUCLEOTIDE SEQUENCE [LARGE SCALE GENOMIC DNA]</scope>
    <source>
        <strain evidence="12 13">CCTCC AB 2017055</strain>
    </source>
</reference>
<dbReference type="GO" id="GO:0046677">
    <property type="term" value="P:response to antibiotic"/>
    <property type="evidence" value="ECO:0007669"/>
    <property type="project" value="UniProtKB-KW"/>
</dbReference>
<evidence type="ECO:0000256" key="7">
    <source>
        <dbReference type="ARBA" id="ARBA00023136"/>
    </source>
</evidence>
<accession>A0A6L9S8I7</accession>
<comment type="similarity">
    <text evidence="9">Belongs to the ABC transporter superfamily. Drug exporter-1 (DrugE1) (TC 3.A.1.105) family.</text>
</comment>
<keyword evidence="4" id="KW-0547">Nucleotide-binding</keyword>
<proteinExistence type="inferred from homology"/>
<keyword evidence="3" id="KW-1003">Cell membrane</keyword>